<dbReference type="Proteomes" id="UP001152607">
    <property type="component" value="Unassembled WGS sequence"/>
</dbReference>
<reference evidence="2" key="1">
    <citation type="submission" date="2023-01" db="EMBL/GenBank/DDBJ databases">
        <authorList>
            <person name="Van Ghelder C."/>
            <person name="Rancurel C."/>
        </authorList>
    </citation>
    <scope>NUCLEOTIDE SEQUENCE</scope>
    <source>
        <strain evidence="2">CNCM I-4278</strain>
    </source>
</reference>
<keyword evidence="3" id="KW-1185">Reference proteome</keyword>
<evidence type="ECO:0000313" key="2">
    <source>
        <dbReference type="EMBL" id="CAI6292680.1"/>
    </source>
</evidence>
<comment type="caution">
    <text evidence="2">The sequence shown here is derived from an EMBL/GenBank/DDBJ whole genome shotgun (WGS) entry which is preliminary data.</text>
</comment>
<dbReference type="AlphaFoldDB" id="A0A9W4XLJ2"/>
<accession>A0A9W4XLJ2</accession>
<evidence type="ECO:0000313" key="3">
    <source>
        <dbReference type="Proteomes" id="UP001152607"/>
    </source>
</evidence>
<feature type="transmembrane region" description="Helical" evidence="1">
    <location>
        <begin position="98"/>
        <end position="118"/>
    </location>
</feature>
<evidence type="ECO:0000256" key="1">
    <source>
        <dbReference type="SAM" id="Phobius"/>
    </source>
</evidence>
<dbReference type="EMBL" id="CAOQHR010000002">
    <property type="protein sequence ID" value="CAI6292680.1"/>
    <property type="molecule type" value="Genomic_DNA"/>
</dbReference>
<name>A0A9W4XLJ2_9PLEO</name>
<proteinExistence type="predicted"/>
<protein>
    <submittedName>
        <fullName evidence="2">Uncharacterized protein</fullName>
    </submittedName>
</protein>
<sequence>MESYCTAIFVNIVIRVTLLFKYSQETIQATQSTTGILKEIQGEGQREAHNGRCKLGKKTDLIFPATISMVGIDSEGVWLSHSFHVAYIRLAHTGGTTLIHAILSAFYAEMLSALIAALKF</sequence>
<organism evidence="2 3">
    <name type="scientific">Periconia digitata</name>
    <dbReference type="NCBI Taxonomy" id="1303443"/>
    <lineage>
        <taxon>Eukaryota</taxon>
        <taxon>Fungi</taxon>
        <taxon>Dikarya</taxon>
        <taxon>Ascomycota</taxon>
        <taxon>Pezizomycotina</taxon>
        <taxon>Dothideomycetes</taxon>
        <taxon>Pleosporomycetidae</taxon>
        <taxon>Pleosporales</taxon>
        <taxon>Massarineae</taxon>
        <taxon>Periconiaceae</taxon>
        <taxon>Periconia</taxon>
    </lineage>
</organism>
<keyword evidence="1" id="KW-0472">Membrane</keyword>
<keyword evidence="1" id="KW-1133">Transmembrane helix</keyword>
<gene>
    <name evidence="2" type="ORF">PDIGIT_LOCUS2518</name>
</gene>
<keyword evidence="1" id="KW-0812">Transmembrane</keyword>